<dbReference type="PANTHER" id="PTHR28055:SF1">
    <property type="entry name" value="ALTERED INHERITANCE OF MITOCHONDRIA PROTEIN 41, MITOCHONDRIAL"/>
    <property type="match status" value="1"/>
</dbReference>
<reference evidence="1" key="1">
    <citation type="submission" date="2018-05" db="EMBL/GenBank/DDBJ databases">
        <authorList>
            <person name="Lanie J.A."/>
            <person name="Ng W.-L."/>
            <person name="Kazmierczak K.M."/>
            <person name="Andrzejewski T.M."/>
            <person name="Davidsen T.M."/>
            <person name="Wayne K.J."/>
            <person name="Tettelin H."/>
            <person name="Glass J.I."/>
            <person name="Rusch D."/>
            <person name="Podicherti R."/>
            <person name="Tsui H.-C.T."/>
            <person name="Winkler M.E."/>
        </authorList>
    </citation>
    <scope>NUCLEOTIDE SEQUENCE</scope>
</reference>
<protein>
    <recommendedName>
        <fullName evidence="2">GatB/YqeY domain-containing protein</fullName>
    </recommendedName>
</protein>
<sequence>MSLKDKIETNYKNYLKLKDKAAISTYRLILSSIKDIDILNRSGPNKKETDDEDIKKLLKKMIKQRVESIDIYKKNNRQDLLEVEQKEYEILSSFLPKQLSEEETKKICNELAKKLNATSIKDMGKVMGVLKKEYSDNLDFSKAGSYLKETLNK</sequence>
<dbReference type="GO" id="GO:0016884">
    <property type="term" value="F:carbon-nitrogen ligase activity, with glutamine as amido-N-donor"/>
    <property type="evidence" value="ECO:0007669"/>
    <property type="project" value="InterPro"/>
</dbReference>
<dbReference type="SUPFAM" id="SSF89095">
    <property type="entry name" value="GatB/YqeY motif"/>
    <property type="match status" value="1"/>
</dbReference>
<evidence type="ECO:0000313" key="1">
    <source>
        <dbReference type="EMBL" id="SVE31183.1"/>
    </source>
</evidence>
<dbReference type="AlphaFoldDB" id="A0A383CGJ7"/>
<dbReference type="Pfam" id="PF09424">
    <property type="entry name" value="YqeY"/>
    <property type="match status" value="1"/>
</dbReference>
<dbReference type="EMBL" id="UINC01208580">
    <property type="protein sequence ID" value="SVE31183.1"/>
    <property type="molecule type" value="Genomic_DNA"/>
</dbReference>
<evidence type="ECO:0008006" key="2">
    <source>
        <dbReference type="Google" id="ProtNLM"/>
    </source>
</evidence>
<dbReference type="Gene3D" id="1.10.10.410">
    <property type="match status" value="1"/>
</dbReference>
<dbReference type="PANTHER" id="PTHR28055">
    <property type="entry name" value="ALTERED INHERITANCE OF MITOCHONDRIA PROTEIN 41, MITOCHONDRIAL"/>
    <property type="match status" value="1"/>
</dbReference>
<accession>A0A383CGJ7</accession>
<dbReference type="InterPro" id="IPR003789">
    <property type="entry name" value="Asn/Gln_tRNA_amidoTrase-B-like"/>
</dbReference>
<gene>
    <name evidence="1" type="ORF">METZ01_LOCUS484037</name>
</gene>
<dbReference type="InterPro" id="IPR019004">
    <property type="entry name" value="YqeY/Aim41"/>
</dbReference>
<dbReference type="InterPro" id="IPR023168">
    <property type="entry name" value="GatB_Yqey_C_2"/>
</dbReference>
<dbReference type="InterPro" id="IPR042184">
    <property type="entry name" value="YqeY/Aim41_N"/>
</dbReference>
<dbReference type="Gene3D" id="1.10.1510.10">
    <property type="entry name" value="Uncharacterised protein YqeY/AIM41 PF09424, N-terminal domain"/>
    <property type="match status" value="1"/>
</dbReference>
<organism evidence="1">
    <name type="scientific">marine metagenome</name>
    <dbReference type="NCBI Taxonomy" id="408172"/>
    <lineage>
        <taxon>unclassified sequences</taxon>
        <taxon>metagenomes</taxon>
        <taxon>ecological metagenomes</taxon>
    </lineage>
</organism>
<name>A0A383CGJ7_9ZZZZ</name>
<proteinExistence type="predicted"/>